<accession>A0A402CWD2</accession>
<organism evidence="1 2">
    <name type="scientific">Capsulimonas corticalis</name>
    <dbReference type="NCBI Taxonomy" id="2219043"/>
    <lineage>
        <taxon>Bacteria</taxon>
        <taxon>Bacillati</taxon>
        <taxon>Armatimonadota</taxon>
        <taxon>Armatimonadia</taxon>
        <taxon>Capsulimonadales</taxon>
        <taxon>Capsulimonadaceae</taxon>
        <taxon>Capsulimonas</taxon>
    </lineage>
</organism>
<dbReference type="KEGG" id="ccot:CCAX7_61660"/>
<keyword evidence="2" id="KW-1185">Reference proteome</keyword>
<protein>
    <submittedName>
        <fullName evidence="1">Uncharacterized protein</fullName>
    </submittedName>
</protein>
<proteinExistence type="predicted"/>
<evidence type="ECO:0000313" key="2">
    <source>
        <dbReference type="Proteomes" id="UP000287394"/>
    </source>
</evidence>
<sequence length="66" mass="6817">MTLATADLESPSVPEIVVSPLTTAPSEDGEAMLPAGFPVIMIARLQLKVAPAWSVTVRVTVCVPAA</sequence>
<dbReference type="EMBL" id="AP025739">
    <property type="protein sequence ID" value="BDI34115.1"/>
    <property type="molecule type" value="Genomic_DNA"/>
</dbReference>
<dbReference type="AlphaFoldDB" id="A0A402CWD2"/>
<gene>
    <name evidence="1" type="ORF">CCAX7_61660</name>
</gene>
<name>A0A402CWD2_9BACT</name>
<reference evidence="1 2" key="1">
    <citation type="journal article" date="2019" name="Int. J. Syst. Evol. Microbiol.">
        <title>Capsulimonas corticalis gen. nov., sp. nov., an aerobic capsulated bacterium, of a novel bacterial order, Capsulimonadales ord. nov., of the class Armatimonadia of the phylum Armatimonadetes.</title>
        <authorList>
            <person name="Li J."/>
            <person name="Kudo C."/>
            <person name="Tonouchi A."/>
        </authorList>
    </citation>
    <scope>NUCLEOTIDE SEQUENCE [LARGE SCALE GENOMIC DNA]</scope>
    <source>
        <strain evidence="1 2">AX-7</strain>
    </source>
</reference>
<evidence type="ECO:0000313" key="1">
    <source>
        <dbReference type="EMBL" id="BDI34115.1"/>
    </source>
</evidence>
<dbReference type="Proteomes" id="UP000287394">
    <property type="component" value="Chromosome"/>
</dbReference>